<evidence type="ECO:0000256" key="4">
    <source>
        <dbReference type="ARBA" id="ARBA00022801"/>
    </source>
</evidence>
<reference evidence="11 12" key="2">
    <citation type="submission" date="2017-09" db="EMBL/GenBank/DDBJ databases">
        <title>Bacillus patelloidae sp. nov., isolated from the intestinal tract of a marine limpet.</title>
        <authorList>
            <person name="Liu R."/>
            <person name="Dong C."/>
            <person name="Shao Z."/>
        </authorList>
    </citation>
    <scope>NUCLEOTIDE SEQUENCE [LARGE SCALE GENOMIC DNA]</scope>
    <source>
        <strain evidence="11 12">SA5d-4</strain>
    </source>
</reference>
<protein>
    <recommendedName>
        <fullName evidence="8">Metal-dependent carboxypeptidase</fullName>
        <ecNumber evidence="8">3.4.17.19</ecNumber>
    </recommendedName>
</protein>
<organism evidence="11 12">
    <name type="scientific">Lottiidibacillus patelloidae</name>
    <dbReference type="NCBI Taxonomy" id="2670334"/>
    <lineage>
        <taxon>Bacteria</taxon>
        <taxon>Bacillati</taxon>
        <taxon>Bacillota</taxon>
        <taxon>Bacilli</taxon>
        <taxon>Bacillales</taxon>
        <taxon>Bacillaceae</taxon>
        <taxon>Lottiidibacillus</taxon>
    </lineage>
</organism>
<keyword evidence="1 8" id="KW-0121">Carboxypeptidase</keyword>
<evidence type="ECO:0000256" key="9">
    <source>
        <dbReference type="PIRSR" id="PIRSR006615-1"/>
    </source>
</evidence>
<feature type="binding site" evidence="9">
    <location>
        <position position="269"/>
    </location>
    <ligand>
        <name>Zn(2+)</name>
        <dbReference type="ChEBI" id="CHEBI:29105"/>
        <note>catalytic</note>
    </ligand>
</feature>
<evidence type="ECO:0000313" key="12">
    <source>
        <dbReference type="Proteomes" id="UP000217083"/>
    </source>
</evidence>
<comment type="caution">
    <text evidence="11">The sequence shown here is derived from an EMBL/GenBank/DDBJ whole genome shotgun (WGS) entry which is preliminary data.</text>
</comment>
<keyword evidence="2 8" id="KW-0645">Protease</keyword>
<comment type="catalytic activity">
    <reaction evidence="6 8">
        <text>Release of a C-terminal amino acid with broad specificity, except for -Pro.</text>
        <dbReference type="EC" id="3.4.17.19"/>
    </reaction>
</comment>
<reference evidence="12" key="1">
    <citation type="submission" date="2017-08" db="EMBL/GenBank/DDBJ databases">
        <authorList>
            <person name="Huang Z."/>
        </authorList>
    </citation>
    <scope>NUCLEOTIDE SEQUENCE [LARGE SCALE GENOMIC DNA]</scope>
    <source>
        <strain evidence="12">SA5d-4</strain>
    </source>
</reference>
<dbReference type="PROSITE" id="PS52034">
    <property type="entry name" value="PEPTIDASE_M32"/>
    <property type="match status" value="1"/>
</dbReference>
<feature type="binding site" evidence="9">
    <location>
        <position position="273"/>
    </location>
    <ligand>
        <name>Zn(2+)</name>
        <dbReference type="ChEBI" id="CHEBI:29105"/>
        <note>catalytic</note>
    </ligand>
</feature>
<dbReference type="PRINTS" id="PR00998">
    <property type="entry name" value="CRBOXYPTASET"/>
</dbReference>
<dbReference type="CDD" id="cd06460">
    <property type="entry name" value="M32_Taq"/>
    <property type="match status" value="1"/>
</dbReference>
<dbReference type="PIRSF" id="PIRSF006615">
    <property type="entry name" value="Zn_crbxpep_Taq"/>
    <property type="match status" value="1"/>
</dbReference>
<dbReference type="Proteomes" id="UP000217083">
    <property type="component" value="Unassembled WGS sequence"/>
</dbReference>
<dbReference type="PANTHER" id="PTHR34217">
    <property type="entry name" value="METAL-DEPENDENT CARBOXYPEPTIDASE"/>
    <property type="match status" value="1"/>
</dbReference>
<dbReference type="Pfam" id="PF02074">
    <property type="entry name" value="Peptidase_M32"/>
    <property type="match status" value="1"/>
</dbReference>
<evidence type="ECO:0000256" key="5">
    <source>
        <dbReference type="ARBA" id="ARBA00023049"/>
    </source>
</evidence>
<evidence type="ECO:0000313" key="11">
    <source>
        <dbReference type="EMBL" id="OZM56357.1"/>
    </source>
</evidence>
<evidence type="ECO:0000256" key="1">
    <source>
        <dbReference type="ARBA" id="ARBA00022645"/>
    </source>
</evidence>
<dbReference type="SUPFAM" id="SSF55486">
    <property type="entry name" value="Metalloproteases ('zincins'), catalytic domain"/>
    <property type="match status" value="1"/>
</dbReference>
<dbReference type="EMBL" id="NPIA01000007">
    <property type="protein sequence ID" value="OZM56357.1"/>
    <property type="molecule type" value="Genomic_DNA"/>
</dbReference>
<keyword evidence="5 8" id="KW-0482">Metalloprotease</keyword>
<evidence type="ECO:0000256" key="2">
    <source>
        <dbReference type="ARBA" id="ARBA00022670"/>
    </source>
</evidence>
<evidence type="ECO:0000256" key="6">
    <source>
        <dbReference type="ARBA" id="ARBA00052755"/>
    </source>
</evidence>
<dbReference type="Gene3D" id="1.10.1370.30">
    <property type="match status" value="1"/>
</dbReference>
<dbReference type="RefSeq" id="WP_094925880.1">
    <property type="nucleotide sequence ID" value="NZ_NPIA01000007.1"/>
</dbReference>
<accession>A0A263BSL0</accession>
<feature type="binding site" evidence="9">
    <location>
        <position position="299"/>
    </location>
    <ligand>
        <name>Zn(2+)</name>
        <dbReference type="ChEBI" id="CHEBI:29105"/>
        <note>catalytic</note>
    </ligand>
</feature>
<name>A0A263BSL0_9BACI</name>
<comment type="function">
    <text evidence="8">Broad specificity carboxypetidase that releases amino acids sequentially from the C-terminus, including neutral, aromatic, polar and basic residues.</text>
</comment>
<comment type="similarity">
    <text evidence="7 8">Belongs to the peptidase M32 family.</text>
</comment>
<evidence type="ECO:0000256" key="3">
    <source>
        <dbReference type="ARBA" id="ARBA00022723"/>
    </source>
</evidence>
<keyword evidence="12" id="KW-1185">Reference proteome</keyword>
<evidence type="ECO:0000256" key="7">
    <source>
        <dbReference type="ARBA" id="ARBA00061580"/>
    </source>
</evidence>
<keyword evidence="4 8" id="KW-0378">Hydrolase</keyword>
<sequence length="505" mass="57977">MTVNLKERLEEFKALDEKICAFSSVLSLAGWDAKVKAPKKGRMTFAKSIGALSTEVFKLSVSKEMGELLEYLTSPEVYEQLNETDKAIVRVRNHSYSRSKSIPTELYQEYSVLTGEANNAWEDARANNDFSLYQPYLERMVEIKKQFAEYFGYEKHPYDALMDDYEPGLTVEEIDPIFAGLRKSSIDLLDRIKKSGNEPDTSMLEKDYNIAEQEAYLLTLLPEFGYDLEAGRLDATIHPFASTINGNDVRITTRYEKNNIAFALFSTIHEAGHALYEQGINESFEGTVLRRGTSLGIHESQSRFFENMVGRSEEFWKAYYNGLQEAFPNHLSDVTLDSFYRAVNKVQPSNIRVEADELTYNLHVMLRYEIEKGLISGDIAVKDLPKIWNEKMEEYLGIVPENDTVGVLQDVHWSFGAIGYFHTYSLGNLYAAQLLNTITKEMPDFYEQIANGNILAIREWMKEKIHQYGKLYLPSELIKMATGEELNAKYLVDYLESKYTKLYNL</sequence>
<gene>
    <name evidence="11" type="ORF">CIB95_12695</name>
</gene>
<keyword evidence="3 8" id="KW-0479">Metal-binding</keyword>
<dbReference type="GO" id="GO:0006508">
    <property type="term" value="P:proteolysis"/>
    <property type="evidence" value="ECO:0007669"/>
    <property type="project" value="UniProtKB-UniRule"/>
</dbReference>
<evidence type="ECO:0000256" key="10">
    <source>
        <dbReference type="PIRSR" id="PIRSR006615-2"/>
    </source>
</evidence>
<comment type="cofactor">
    <cofactor evidence="9">
        <name>Zn(2+)</name>
        <dbReference type="ChEBI" id="CHEBI:29105"/>
    </cofactor>
    <text evidence="9">Binds 1 zinc ion per subunit.</text>
</comment>
<dbReference type="InterPro" id="IPR001333">
    <property type="entry name" value="Peptidase_M32_Taq"/>
</dbReference>
<dbReference type="FunFam" id="1.10.1370.30:FF:000003">
    <property type="entry name" value="Thermostable carboxypeptidase 1"/>
    <property type="match status" value="1"/>
</dbReference>
<dbReference type="EC" id="3.4.17.19" evidence="8"/>
<dbReference type="PANTHER" id="PTHR34217:SF1">
    <property type="entry name" value="CARBOXYPEPTIDASE 1"/>
    <property type="match status" value="1"/>
</dbReference>
<evidence type="ECO:0000256" key="8">
    <source>
        <dbReference type="PIRNR" id="PIRNR006615"/>
    </source>
</evidence>
<dbReference type="GO" id="GO:0008270">
    <property type="term" value="F:zinc ion binding"/>
    <property type="evidence" value="ECO:0007669"/>
    <property type="project" value="UniProtKB-ARBA"/>
</dbReference>
<dbReference type="GO" id="GO:0004181">
    <property type="term" value="F:metallocarboxypeptidase activity"/>
    <property type="evidence" value="ECO:0007669"/>
    <property type="project" value="UniProtKB-UniRule"/>
</dbReference>
<feature type="active site" description="Proton donor/acceptor" evidence="10">
    <location>
        <position position="270"/>
    </location>
</feature>
<keyword evidence="9" id="KW-0862">Zinc</keyword>
<proteinExistence type="inferred from homology"/>
<dbReference type="AlphaFoldDB" id="A0A263BSL0"/>